<name>A0A448WJ04_9PLAT</name>
<dbReference type="PANTHER" id="PTHR13866">
    <property type="entry name" value="SPARC OSTEONECTIN"/>
    <property type="match status" value="1"/>
</dbReference>
<keyword evidence="8" id="KW-1185">Reference proteome</keyword>
<feature type="domain" description="Kazal-like" evidence="6">
    <location>
        <begin position="384"/>
        <end position="428"/>
    </location>
</feature>
<keyword evidence="5" id="KW-1133">Transmembrane helix</keyword>
<evidence type="ECO:0000256" key="1">
    <source>
        <dbReference type="ARBA" id="ARBA00022729"/>
    </source>
</evidence>
<keyword evidence="5" id="KW-0472">Membrane</keyword>
<dbReference type="Pfam" id="PF07648">
    <property type="entry name" value="Kazal_2"/>
    <property type="match status" value="2"/>
</dbReference>
<evidence type="ECO:0000313" key="7">
    <source>
        <dbReference type="EMBL" id="VEL12909.1"/>
    </source>
</evidence>
<evidence type="ECO:0000313" key="8">
    <source>
        <dbReference type="Proteomes" id="UP000784294"/>
    </source>
</evidence>
<dbReference type="InterPro" id="IPR002350">
    <property type="entry name" value="Kazal_dom"/>
</dbReference>
<dbReference type="GO" id="GO:0005518">
    <property type="term" value="F:collagen binding"/>
    <property type="evidence" value="ECO:0007669"/>
    <property type="project" value="TreeGrafter"/>
</dbReference>
<keyword evidence="1" id="KW-0732">Signal</keyword>
<feature type="compositionally biased region" description="Low complexity" evidence="4">
    <location>
        <begin position="187"/>
        <end position="204"/>
    </location>
</feature>
<dbReference type="GO" id="GO:0005615">
    <property type="term" value="C:extracellular space"/>
    <property type="evidence" value="ECO:0007669"/>
    <property type="project" value="TreeGrafter"/>
</dbReference>
<dbReference type="EMBL" id="CAAALY010016224">
    <property type="protein sequence ID" value="VEL12909.1"/>
    <property type="molecule type" value="Genomic_DNA"/>
</dbReference>
<reference evidence="7" key="1">
    <citation type="submission" date="2018-11" db="EMBL/GenBank/DDBJ databases">
        <authorList>
            <consortium name="Pathogen Informatics"/>
        </authorList>
    </citation>
    <scope>NUCLEOTIDE SEQUENCE</scope>
</reference>
<gene>
    <name evidence="7" type="ORF">PXEA_LOCUS6349</name>
</gene>
<sequence>MGIAKTQMCNRHAYVHVWVYLSFSIFEAVFLRAGLAKLMTMTTDLFAASRGLSRRVDWTVDSFWFDPSKLTLTTTRLPDSPGCAGKQCPPDNVCQMVAGTPTCRCPDACLPQDEASGPVCSREGRVYANRCLLTHKRCRALSTFPYDEVACPEAGAGSRSQASSAARWSTEPASPPLFVCSPANGHPTPATLPAASPSAANANGDGDGDVNGDDSLRFYTQSELAGAPAKRPRQRSSSLRLRSRRASGSRQTTSRPSTDAGLADSVVQFVRLSSTLDASPSEPRLLRFRRATHLHMRLHTPRPTDRRRLDVDADADGEGESDAVGLRGSRLRRDVAPASDGSVGTRRNDVQPVQVLCQPGFHCLIRQFNAMPACEPDYSEPSPGCAINYFPPEGVCGVDNLWYPTTCHLVKASQLRQMEILIAYVGKCQGNTLFPPPPCHQGHSLGGPCKS</sequence>
<feature type="transmembrane region" description="Helical" evidence="5">
    <location>
        <begin position="12"/>
        <end position="31"/>
    </location>
</feature>
<organism evidence="7 8">
    <name type="scientific">Protopolystoma xenopodis</name>
    <dbReference type="NCBI Taxonomy" id="117903"/>
    <lineage>
        <taxon>Eukaryota</taxon>
        <taxon>Metazoa</taxon>
        <taxon>Spiralia</taxon>
        <taxon>Lophotrochozoa</taxon>
        <taxon>Platyhelminthes</taxon>
        <taxon>Monogenea</taxon>
        <taxon>Polyopisthocotylea</taxon>
        <taxon>Polystomatidea</taxon>
        <taxon>Polystomatidae</taxon>
        <taxon>Protopolystoma</taxon>
    </lineage>
</organism>
<evidence type="ECO:0000256" key="5">
    <source>
        <dbReference type="SAM" id="Phobius"/>
    </source>
</evidence>
<evidence type="ECO:0000256" key="2">
    <source>
        <dbReference type="ARBA" id="ARBA00023157"/>
    </source>
</evidence>
<proteinExistence type="predicted"/>
<dbReference type="Gene3D" id="3.30.60.30">
    <property type="match status" value="2"/>
</dbReference>
<feature type="region of interest" description="Disordered" evidence="4">
    <location>
        <begin position="301"/>
        <end position="325"/>
    </location>
</feature>
<keyword evidence="2" id="KW-1015">Disulfide bond</keyword>
<dbReference type="AlphaFoldDB" id="A0A448WJ04"/>
<feature type="compositionally biased region" description="Basic and acidic residues" evidence="4">
    <location>
        <begin position="302"/>
        <end position="311"/>
    </location>
</feature>
<accession>A0A448WJ04</accession>
<dbReference type="GO" id="GO:0050840">
    <property type="term" value="F:extracellular matrix binding"/>
    <property type="evidence" value="ECO:0007669"/>
    <property type="project" value="TreeGrafter"/>
</dbReference>
<dbReference type="PANTHER" id="PTHR13866:SF14">
    <property type="entry name" value="BM-40"/>
    <property type="match status" value="1"/>
</dbReference>
<feature type="compositionally biased region" description="Acidic residues" evidence="4">
    <location>
        <begin position="312"/>
        <end position="321"/>
    </location>
</feature>
<dbReference type="InterPro" id="IPR036058">
    <property type="entry name" value="Kazal_dom_sf"/>
</dbReference>
<dbReference type="SUPFAM" id="SSF100895">
    <property type="entry name" value="Kazal-type serine protease inhibitors"/>
    <property type="match status" value="2"/>
</dbReference>
<dbReference type="Proteomes" id="UP000784294">
    <property type="component" value="Unassembled WGS sequence"/>
</dbReference>
<feature type="region of interest" description="Disordered" evidence="4">
    <location>
        <begin position="177"/>
        <end position="261"/>
    </location>
</feature>
<evidence type="ECO:0000256" key="3">
    <source>
        <dbReference type="ARBA" id="ARBA00023180"/>
    </source>
</evidence>
<feature type="domain" description="Kazal-like" evidence="6">
    <location>
        <begin position="106"/>
        <end position="140"/>
    </location>
</feature>
<evidence type="ECO:0000256" key="4">
    <source>
        <dbReference type="SAM" id="MobiDB-lite"/>
    </source>
</evidence>
<dbReference type="GO" id="GO:0005509">
    <property type="term" value="F:calcium ion binding"/>
    <property type="evidence" value="ECO:0007669"/>
    <property type="project" value="TreeGrafter"/>
</dbReference>
<keyword evidence="3" id="KW-0325">Glycoprotein</keyword>
<keyword evidence="5" id="KW-0812">Transmembrane</keyword>
<comment type="caution">
    <text evidence="7">The sequence shown here is derived from an EMBL/GenBank/DDBJ whole genome shotgun (WGS) entry which is preliminary data.</text>
</comment>
<evidence type="ECO:0000259" key="6">
    <source>
        <dbReference type="Pfam" id="PF07648"/>
    </source>
</evidence>
<protein>
    <recommendedName>
        <fullName evidence="6">Kazal-like domain-containing protein</fullName>
    </recommendedName>
</protein>